<feature type="transmembrane region" description="Helical" evidence="1">
    <location>
        <begin position="194"/>
        <end position="216"/>
    </location>
</feature>
<keyword evidence="1" id="KW-0472">Membrane</keyword>
<feature type="transmembrane region" description="Helical" evidence="1">
    <location>
        <begin position="167"/>
        <end position="187"/>
    </location>
</feature>
<dbReference type="RefSeq" id="WP_073317575.1">
    <property type="nucleotide sequence ID" value="NZ_FQYP01000006.1"/>
</dbReference>
<feature type="transmembrane region" description="Helical" evidence="1">
    <location>
        <begin position="15"/>
        <end position="44"/>
    </location>
</feature>
<proteinExistence type="predicted"/>
<dbReference type="STRING" id="570521.SAMN04488508_106394"/>
<dbReference type="PANTHER" id="PTHR39430:SF1">
    <property type="entry name" value="PROTEASE"/>
    <property type="match status" value="1"/>
</dbReference>
<evidence type="ECO:0000313" key="3">
    <source>
        <dbReference type="EMBL" id="SHJ24162.1"/>
    </source>
</evidence>
<accession>A0A1M6HPN4</accession>
<evidence type="ECO:0000259" key="2">
    <source>
        <dbReference type="Pfam" id="PF02517"/>
    </source>
</evidence>
<protein>
    <recommendedName>
        <fullName evidence="2">CAAX prenyl protease 2/Lysostaphin resistance protein A-like domain-containing protein</fullName>
    </recommendedName>
</protein>
<dbReference type="GO" id="GO:0004175">
    <property type="term" value="F:endopeptidase activity"/>
    <property type="evidence" value="ECO:0007669"/>
    <property type="project" value="UniProtKB-ARBA"/>
</dbReference>
<keyword evidence="1" id="KW-1133">Transmembrane helix</keyword>
<sequence length="218" mass="24577">MNTKTFLTTKVTPVIAILLCCLLYLLGYFYIIIAALIMLVASAIEYKKDMFKSLGFQRNRINVKSLLIIAPILGIVMFLFYFYIMVPSAEYLTGQPIDFSVFEVYKGNLPAALSLLVIIWISAAFGEEIVFRGYLMRQFTKFFGSSKISLVINILLFGFIFGCIHAYQGITGQIVAGVTGMLLAIIFHLRKNDLWFVIAVHGFFDTAALVFMYYGWGA</sequence>
<keyword evidence="1" id="KW-0812">Transmembrane</keyword>
<feature type="domain" description="CAAX prenyl protease 2/Lysostaphin resistance protein A-like" evidence="2">
    <location>
        <begin position="112"/>
        <end position="206"/>
    </location>
</feature>
<dbReference type="PANTHER" id="PTHR39430">
    <property type="entry name" value="MEMBRANE-ASSOCIATED PROTEASE-RELATED"/>
    <property type="match status" value="1"/>
</dbReference>
<organism evidence="3 4">
    <name type="scientific">Aquimarina spongiae</name>
    <dbReference type="NCBI Taxonomy" id="570521"/>
    <lineage>
        <taxon>Bacteria</taxon>
        <taxon>Pseudomonadati</taxon>
        <taxon>Bacteroidota</taxon>
        <taxon>Flavobacteriia</taxon>
        <taxon>Flavobacteriales</taxon>
        <taxon>Flavobacteriaceae</taxon>
        <taxon>Aquimarina</taxon>
    </lineage>
</organism>
<dbReference type="Pfam" id="PF02517">
    <property type="entry name" value="Rce1-like"/>
    <property type="match status" value="1"/>
</dbReference>
<keyword evidence="4" id="KW-1185">Reference proteome</keyword>
<feature type="transmembrane region" description="Helical" evidence="1">
    <location>
        <begin position="109"/>
        <end position="130"/>
    </location>
</feature>
<name>A0A1M6HPN4_9FLAO</name>
<gene>
    <name evidence="3" type="ORF">SAMN04488508_106394</name>
</gene>
<dbReference type="Proteomes" id="UP000184432">
    <property type="component" value="Unassembled WGS sequence"/>
</dbReference>
<reference evidence="4" key="1">
    <citation type="submission" date="2016-11" db="EMBL/GenBank/DDBJ databases">
        <authorList>
            <person name="Varghese N."/>
            <person name="Submissions S."/>
        </authorList>
    </citation>
    <scope>NUCLEOTIDE SEQUENCE [LARGE SCALE GENOMIC DNA]</scope>
    <source>
        <strain evidence="4">DSM 22623</strain>
    </source>
</reference>
<evidence type="ECO:0000256" key="1">
    <source>
        <dbReference type="SAM" id="Phobius"/>
    </source>
</evidence>
<dbReference type="AlphaFoldDB" id="A0A1M6HPN4"/>
<dbReference type="GO" id="GO:0080120">
    <property type="term" value="P:CAAX-box protein maturation"/>
    <property type="evidence" value="ECO:0007669"/>
    <property type="project" value="UniProtKB-ARBA"/>
</dbReference>
<dbReference type="InterPro" id="IPR003675">
    <property type="entry name" value="Rce1/LyrA-like_dom"/>
</dbReference>
<evidence type="ECO:0000313" key="4">
    <source>
        <dbReference type="Proteomes" id="UP000184432"/>
    </source>
</evidence>
<dbReference type="EMBL" id="FQYP01000006">
    <property type="protein sequence ID" value="SHJ24162.1"/>
    <property type="molecule type" value="Genomic_DNA"/>
</dbReference>
<dbReference type="OrthoDB" id="9807747at2"/>
<feature type="transmembrane region" description="Helical" evidence="1">
    <location>
        <begin position="142"/>
        <end position="161"/>
    </location>
</feature>
<feature type="transmembrane region" description="Helical" evidence="1">
    <location>
        <begin position="65"/>
        <end position="84"/>
    </location>
</feature>